<feature type="region of interest" description="Disordered" evidence="1">
    <location>
        <begin position="32"/>
        <end position="65"/>
    </location>
</feature>
<feature type="non-terminal residue" evidence="2">
    <location>
        <position position="65"/>
    </location>
</feature>
<evidence type="ECO:0000256" key="1">
    <source>
        <dbReference type="SAM" id="MobiDB-lite"/>
    </source>
</evidence>
<name>A0A6J4HUT7_9PROT</name>
<feature type="compositionally biased region" description="Low complexity" evidence="1">
    <location>
        <begin position="1"/>
        <end position="13"/>
    </location>
</feature>
<organism evidence="2">
    <name type="scientific">uncultured Craurococcus sp</name>
    <dbReference type="NCBI Taxonomy" id="1135998"/>
    <lineage>
        <taxon>Bacteria</taxon>
        <taxon>Pseudomonadati</taxon>
        <taxon>Pseudomonadota</taxon>
        <taxon>Alphaproteobacteria</taxon>
        <taxon>Acetobacterales</taxon>
        <taxon>Acetobacteraceae</taxon>
        <taxon>Craurococcus</taxon>
        <taxon>environmental samples</taxon>
    </lineage>
</organism>
<dbReference type="AlphaFoldDB" id="A0A6J4HUT7"/>
<feature type="region of interest" description="Disordered" evidence="1">
    <location>
        <begin position="1"/>
        <end position="20"/>
    </location>
</feature>
<proteinExistence type="predicted"/>
<protein>
    <submittedName>
        <fullName evidence="2">Uncharacterized protein</fullName>
    </submittedName>
</protein>
<feature type="compositionally biased region" description="Pro residues" evidence="1">
    <location>
        <begin position="35"/>
        <end position="53"/>
    </location>
</feature>
<evidence type="ECO:0000313" key="2">
    <source>
        <dbReference type="EMBL" id="CAA9232473.1"/>
    </source>
</evidence>
<reference evidence="2" key="1">
    <citation type="submission" date="2020-02" db="EMBL/GenBank/DDBJ databases">
        <authorList>
            <person name="Meier V. D."/>
        </authorList>
    </citation>
    <scope>NUCLEOTIDE SEQUENCE</scope>
    <source>
        <strain evidence="2">AVDCRST_MAG27</strain>
    </source>
</reference>
<feature type="non-terminal residue" evidence="2">
    <location>
        <position position="1"/>
    </location>
</feature>
<sequence length="65" mass="6985">WRSRTRTATDSARLSLPTRRRPAFRQAAGALRIGPPTPFATPDAPAPSCPPSASPARSLFGSRRL</sequence>
<gene>
    <name evidence="2" type="ORF">AVDCRST_MAG27-1022</name>
</gene>
<accession>A0A6J4HUT7</accession>
<dbReference type="EMBL" id="CADCTD010000045">
    <property type="protein sequence ID" value="CAA9232473.1"/>
    <property type="molecule type" value="Genomic_DNA"/>
</dbReference>